<dbReference type="EMBL" id="CYKH01000714">
    <property type="protein sequence ID" value="CUG24460.1"/>
    <property type="molecule type" value="Genomic_DNA"/>
</dbReference>
<keyword evidence="3" id="KW-1185">Reference proteome</keyword>
<accession>A0A0S4IW38</accession>
<gene>
    <name evidence="2" type="ORF">BSAL_76325</name>
</gene>
<proteinExistence type="predicted"/>
<sequence>MRRKTAFRDPAVGGDSDELRFIAEKNKELLQEMAQIKADISKVGANRTEAIQTAKKLQHQMKRDRDHFDAALQKLETQIYAEQASAKQLEKENRKLAEAVQQLEMVIQANRKHIKHSRTKTVPLPIE</sequence>
<feature type="coiled-coil region" evidence="1">
    <location>
        <begin position="19"/>
        <end position="46"/>
    </location>
</feature>
<keyword evidence="1" id="KW-0175">Coiled coil</keyword>
<feature type="coiled-coil region" evidence="1">
    <location>
        <begin position="72"/>
        <end position="109"/>
    </location>
</feature>
<evidence type="ECO:0000313" key="3">
    <source>
        <dbReference type="Proteomes" id="UP000051952"/>
    </source>
</evidence>
<organism evidence="2 3">
    <name type="scientific">Bodo saltans</name>
    <name type="common">Flagellated protozoan</name>
    <dbReference type="NCBI Taxonomy" id="75058"/>
    <lineage>
        <taxon>Eukaryota</taxon>
        <taxon>Discoba</taxon>
        <taxon>Euglenozoa</taxon>
        <taxon>Kinetoplastea</taxon>
        <taxon>Metakinetoplastina</taxon>
        <taxon>Eubodonida</taxon>
        <taxon>Bodonidae</taxon>
        <taxon>Bodo</taxon>
    </lineage>
</organism>
<name>A0A0S4IW38_BODSA</name>
<dbReference type="AlphaFoldDB" id="A0A0S4IW38"/>
<reference evidence="3" key="1">
    <citation type="submission" date="2015-09" db="EMBL/GenBank/DDBJ databases">
        <authorList>
            <consortium name="Pathogen Informatics"/>
        </authorList>
    </citation>
    <scope>NUCLEOTIDE SEQUENCE [LARGE SCALE GENOMIC DNA]</scope>
    <source>
        <strain evidence="3">Lake Konstanz</strain>
    </source>
</reference>
<dbReference type="Proteomes" id="UP000051952">
    <property type="component" value="Unassembled WGS sequence"/>
</dbReference>
<evidence type="ECO:0000256" key="1">
    <source>
        <dbReference type="SAM" id="Coils"/>
    </source>
</evidence>
<protein>
    <submittedName>
        <fullName evidence="2">Uncharacterized protein</fullName>
    </submittedName>
</protein>
<evidence type="ECO:0000313" key="2">
    <source>
        <dbReference type="EMBL" id="CUG24460.1"/>
    </source>
</evidence>
<dbReference type="VEuPathDB" id="TriTrypDB:BSAL_76325"/>